<evidence type="ECO:0000256" key="2">
    <source>
        <dbReference type="ARBA" id="ARBA00022621"/>
    </source>
</evidence>
<feature type="domain" description="Hemerythrin-like" evidence="5">
    <location>
        <begin position="41"/>
        <end position="154"/>
    </location>
</feature>
<dbReference type="InterPro" id="IPR050669">
    <property type="entry name" value="Hemerythrin"/>
</dbReference>
<dbReference type="EMBL" id="MFNE01000036">
    <property type="protein sequence ID" value="OGG94639.1"/>
    <property type="molecule type" value="Genomic_DNA"/>
</dbReference>
<reference evidence="6 7" key="1">
    <citation type="journal article" date="2016" name="Nat. Commun.">
        <title>Thousands of microbial genomes shed light on interconnected biogeochemical processes in an aquifer system.</title>
        <authorList>
            <person name="Anantharaman K."/>
            <person name="Brown C.T."/>
            <person name="Hug L.A."/>
            <person name="Sharon I."/>
            <person name="Castelle C.J."/>
            <person name="Probst A.J."/>
            <person name="Thomas B.C."/>
            <person name="Singh A."/>
            <person name="Wilkins M.J."/>
            <person name="Karaoz U."/>
            <person name="Brodie E.L."/>
            <person name="Williams K.H."/>
            <person name="Hubbard S.S."/>
            <person name="Banfield J.F."/>
        </authorList>
    </citation>
    <scope>NUCLEOTIDE SEQUENCE [LARGE SCALE GENOMIC DNA]</scope>
</reference>
<dbReference type="AlphaFoldDB" id="A0A1F6G973"/>
<keyword evidence="2" id="KW-0813">Transport</keyword>
<keyword evidence="3" id="KW-0479">Metal-binding</keyword>
<dbReference type="Gene3D" id="1.20.120.50">
    <property type="entry name" value="Hemerythrin-like"/>
    <property type="match status" value="1"/>
</dbReference>
<dbReference type="InterPro" id="IPR012827">
    <property type="entry name" value="Hemerythrin_metal-bd"/>
</dbReference>
<dbReference type="PANTHER" id="PTHR37164">
    <property type="entry name" value="BACTERIOHEMERYTHRIN"/>
    <property type="match status" value="1"/>
</dbReference>
<dbReference type="GO" id="GO:0046872">
    <property type="term" value="F:metal ion binding"/>
    <property type="evidence" value="ECO:0007669"/>
    <property type="project" value="UniProtKB-KW"/>
</dbReference>
<dbReference type="InterPro" id="IPR035938">
    <property type="entry name" value="Hemerythrin-like_sf"/>
</dbReference>
<evidence type="ECO:0000313" key="6">
    <source>
        <dbReference type="EMBL" id="OGG94639.1"/>
    </source>
</evidence>
<dbReference type="NCBIfam" id="TIGR02481">
    <property type="entry name" value="hemeryth_dom"/>
    <property type="match status" value="1"/>
</dbReference>
<dbReference type="InterPro" id="IPR016131">
    <property type="entry name" value="Haemerythrin_Fe_BS"/>
</dbReference>
<protein>
    <recommendedName>
        <fullName evidence="5">Hemerythrin-like domain-containing protein</fullName>
    </recommendedName>
</protein>
<evidence type="ECO:0000313" key="7">
    <source>
        <dbReference type="Proteomes" id="UP000178449"/>
    </source>
</evidence>
<dbReference type="NCBIfam" id="NF033749">
    <property type="entry name" value="bact_hemeryth"/>
    <property type="match status" value="1"/>
</dbReference>
<dbReference type="Pfam" id="PF01814">
    <property type="entry name" value="Hemerythrin"/>
    <property type="match status" value="1"/>
</dbReference>
<name>A0A1F6G973_9PROT</name>
<gene>
    <name evidence="6" type="ORF">A2527_05495</name>
</gene>
<dbReference type="PROSITE" id="PS00550">
    <property type="entry name" value="HEMERYTHRINS"/>
    <property type="match status" value="1"/>
</dbReference>
<evidence type="ECO:0000259" key="5">
    <source>
        <dbReference type="Pfam" id="PF01814"/>
    </source>
</evidence>
<organism evidence="6 7">
    <name type="scientific">Candidatus Lambdaproteobacteria bacterium RIFOXYD2_FULL_50_16</name>
    <dbReference type="NCBI Taxonomy" id="1817772"/>
    <lineage>
        <taxon>Bacteria</taxon>
        <taxon>Pseudomonadati</taxon>
        <taxon>Pseudomonadota</taxon>
        <taxon>Candidatus Lambdaproteobacteria</taxon>
    </lineage>
</organism>
<dbReference type="SUPFAM" id="SSF47188">
    <property type="entry name" value="Hemerythrin-like"/>
    <property type="match status" value="1"/>
</dbReference>
<evidence type="ECO:0000256" key="3">
    <source>
        <dbReference type="ARBA" id="ARBA00022723"/>
    </source>
</evidence>
<keyword evidence="2" id="KW-0561">Oxygen transport</keyword>
<comment type="caution">
    <text evidence="6">The sequence shown here is derived from an EMBL/GenBank/DDBJ whole genome shotgun (WGS) entry which is preliminary data.</text>
</comment>
<dbReference type="PANTHER" id="PTHR37164:SF1">
    <property type="entry name" value="BACTERIOHEMERYTHRIN"/>
    <property type="match status" value="1"/>
</dbReference>
<comment type="similarity">
    <text evidence="1">Belongs to the hemerythrin family.</text>
</comment>
<evidence type="ECO:0000256" key="4">
    <source>
        <dbReference type="ARBA" id="ARBA00023004"/>
    </source>
</evidence>
<dbReference type="CDD" id="cd12107">
    <property type="entry name" value="Hemerythrin"/>
    <property type="match status" value="1"/>
</dbReference>
<sequence length="162" mass="18387">MTEISRNISVFFPPDLLNSVEIGGRKMHPGLLYWEDRYLLGVSSIDEQHQRIFGLTHNLQVALYQGSSDSTLSILLKSLIIYTANHFAHEEALLSFYKFENSQEHLGDHLRFLQTAQQLLTQTGECKTSAVQMGEIIADWASAHILEFDQKIAAFLRGHGLR</sequence>
<accession>A0A1F6G973</accession>
<dbReference type="Proteomes" id="UP000178449">
    <property type="component" value="Unassembled WGS sequence"/>
</dbReference>
<dbReference type="InterPro" id="IPR012312">
    <property type="entry name" value="Hemerythrin-like"/>
</dbReference>
<evidence type="ECO:0000256" key="1">
    <source>
        <dbReference type="ARBA" id="ARBA00010587"/>
    </source>
</evidence>
<keyword evidence="4" id="KW-0408">Iron</keyword>
<proteinExistence type="inferred from homology"/>
<dbReference type="STRING" id="1817772.A2527_05495"/>
<dbReference type="GO" id="GO:0005344">
    <property type="term" value="F:oxygen carrier activity"/>
    <property type="evidence" value="ECO:0007669"/>
    <property type="project" value="UniProtKB-KW"/>
</dbReference>